<dbReference type="Proteomes" id="UP001179952">
    <property type="component" value="Unassembled WGS sequence"/>
</dbReference>
<sequence>MLTRSVDGGGADSRLFSDGGGSGPQRWRGVRRLGFHGNCWASGGGNLGRVFRDGGGVGSRWRRGREVMEEGDPPIRVSSRCFWFSRGVRGDDEDVRREREQTVGRREEVILVGCSVTVEVSGVDGGGAGR</sequence>
<accession>A0AAV9AV14</accession>
<gene>
    <name evidence="2" type="ORF">QJS04_geneDACA013930</name>
</gene>
<dbReference type="AlphaFoldDB" id="A0AAV9AV14"/>
<reference evidence="2" key="2">
    <citation type="submission" date="2023-06" db="EMBL/GenBank/DDBJ databases">
        <authorList>
            <person name="Ma L."/>
            <person name="Liu K.-W."/>
            <person name="Li Z."/>
            <person name="Hsiao Y.-Y."/>
            <person name="Qi Y."/>
            <person name="Fu T."/>
            <person name="Tang G."/>
            <person name="Zhang D."/>
            <person name="Sun W.-H."/>
            <person name="Liu D.-K."/>
            <person name="Li Y."/>
            <person name="Chen G.-Z."/>
            <person name="Liu X.-D."/>
            <person name="Liao X.-Y."/>
            <person name="Jiang Y.-T."/>
            <person name="Yu X."/>
            <person name="Hao Y."/>
            <person name="Huang J."/>
            <person name="Zhao X.-W."/>
            <person name="Ke S."/>
            <person name="Chen Y.-Y."/>
            <person name="Wu W.-L."/>
            <person name="Hsu J.-L."/>
            <person name="Lin Y.-F."/>
            <person name="Huang M.-D."/>
            <person name="Li C.-Y."/>
            <person name="Huang L."/>
            <person name="Wang Z.-W."/>
            <person name="Zhao X."/>
            <person name="Zhong W.-Y."/>
            <person name="Peng D.-H."/>
            <person name="Ahmad S."/>
            <person name="Lan S."/>
            <person name="Zhang J.-S."/>
            <person name="Tsai W.-C."/>
            <person name="Van De Peer Y."/>
            <person name="Liu Z.-J."/>
        </authorList>
    </citation>
    <scope>NUCLEOTIDE SEQUENCE</scope>
    <source>
        <strain evidence="2">SCP</strain>
        <tissue evidence="2">Leaves</tissue>
    </source>
</reference>
<evidence type="ECO:0000313" key="3">
    <source>
        <dbReference type="Proteomes" id="UP001179952"/>
    </source>
</evidence>
<dbReference type="EMBL" id="JAUJYN010000006">
    <property type="protein sequence ID" value="KAK1267865.1"/>
    <property type="molecule type" value="Genomic_DNA"/>
</dbReference>
<keyword evidence="3" id="KW-1185">Reference proteome</keyword>
<proteinExistence type="predicted"/>
<protein>
    <submittedName>
        <fullName evidence="2">Uncharacterized protein</fullName>
    </submittedName>
</protein>
<name>A0AAV9AV14_ACOGR</name>
<reference evidence="2" key="1">
    <citation type="journal article" date="2023" name="Nat. Commun.">
        <title>Diploid and tetraploid genomes of Acorus and the evolution of monocots.</title>
        <authorList>
            <person name="Ma L."/>
            <person name="Liu K.W."/>
            <person name="Li Z."/>
            <person name="Hsiao Y.Y."/>
            <person name="Qi Y."/>
            <person name="Fu T."/>
            <person name="Tang G.D."/>
            <person name="Zhang D."/>
            <person name="Sun W.H."/>
            <person name="Liu D.K."/>
            <person name="Li Y."/>
            <person name="Chen G.Z."/>
            <person name="Liu X.D."/>
            <person name="Liao X.Y."/>
            <person name="Jiang Y.T."/>
            <person name="Yu X."/>
            <person name="Hao Y."/>
            <person name="Huang J."/>
            <person name="Zhao X.W."/>
            <person name="Ke S."/>
            <person name="Chen Y.Y."/>
            <person name="Wu W.L."/>
            <person name="Hsu J.L."/>
            <person name="Lin Y.F."/>
            <person name="Huang M.D."/>
            <person name="Li C.Y."/>
            <person name="Huang L."/>
            <person name="Wang Z.W."/>
            <person name="Zhao X."/>
            <person name="Zhong W.Y."/>
            <person name="Peng D.H."/>
            <person name="Ahmad S."/>
            <person name="Lan S."/>
            <person name="Zhang J.S."/>
            <person name="Tsai W.C."/>
            <person name="Van de Peer Y."/>
            <person name="Liu Z.J."/>
        </authorList>
    </citation>
    <scope>NUCLEOTIDE SEQUENCE</scope>
    <source>
        <strain evidence="2">SCP</strain>
    </source>
</reference>
<evidence type="ECO:0000256" key="1">
    <source>
        <dbReference type="SAM" id="MobiDB-lite"/>
    </source>
</evidence>
<feature type="region of interest" description="Disordered" evidence="1">
    <location>
        <begin position="1"/>
        <end position="27"/>
    </location>
</feature>
<organism evidence="2 3">
    <name type="scientific">Acorus gramineus</name>
    <name type="common">Dwarf sweet flag</name>
    <dbReference type="NCBI Taxonomy" id="55184"/>
    <lineage>
        <taxon>Eukaryota</taxon>
        <taxon>Viridiplantae</taxon>
        <taxon>Streptophyta</taxon>
        <taxon>Embryophyta</taxon>
        <taxon>Tracheophyta</taxon>
        <taxon>Spermatophyta</taxon>
        <taxon>Magnoliopsida</taxon>
        <taxon>Liliopsida</taxon>
        <taxon>Acoraceae</taxon>
        <taxon>Acorus</taxon>
    </lineage>
</organism>
<evidence type="ECO:0000313" key="2">
    <source>
        <dbReference type="EMBL" id="KAK1267865.1"/>
    </source>
</evidence>
<comment type="caution">
    <text evidence="2">The sequence shown here is derived from an EMBL/GenBank/DDBJ whole genome shotgun (WGS) entry which is preliminary data.</text>
</comment>